<feature type="chain" id="PRO_5046727399" description="Lipoprotein" evidence="1">
    <location>
        <begin position="25"/>
        <end position="238"/>
    </location>
</feature>
<evidence type="ECO:0000313" key="3">
    <source>
        <dbReference type="Proteomes" id="UP001499938"/>
    </source>
</evidence>
<organism evidence="2 3">
    <name type="scientific">Nostocoides veronense</name>
    <dbReference type="NCBI Taxonomy" id="330836"/>
    <lineage>
        <taxon>Bacteria</taxon>
        <taxon>Bacillati</taxon>
        <taxon>Actinomycetota</taxon>
        <taxon>Actinomycetes</taxon>
        <taxon>Micrococcales</taxon>
        <taxon>Intrasporangiaceae</taxon>
        <taxon>Nostocoides</taxon>
    </lineage>
</organism>
<dbReference type="Proteomes" id="UP001499938">
    <property type="component" value="Unassembled WGS sequence"/>
</dbReference>
<sequence>MSAIAAGALTAMAGSMLISCSGEAGDRADSNVVQELQHRREAASRVAPYDEVEDLLPNRTYQMGSGPIWQYSTVVVKGRFGSATAGKAYSADDSPSGVEVPFDGPAEWRTFHVSVTPDEVIAGRLPAGNLTMGLALSGTADVKKVEKDLASLGEVVLFLGPSDVYAYADGVLGSVDSGELIGQVDSTGKVTFPVLKDGEKAGFDDVTLDNLAAAAKGPRVEVQLDASGATVLSEKTVS</sequence>
<feature type="signal peptide" evidence="1">
    <location>
        <begin position="1"/>
        <end position="24"/>
    </location>
</feature>
<keyword evidence="3" id="KW-1185">Reference proteome</keyword>
<evidence type="ECO:0000256" key="1">
    <source>
        <dbReference type="SAM" id="SignalP"/>
    </source>
</evidence>
<name>A0ABP4Y838_9MICO</name>
<protein>
    <recommendedName>
        <fullName evidence="4">Lipoprotein</fullName>
    </recommendedName>
</protein>
<accession>A0ABP4Y838</accession>
<comment type="caution">
    <text evidence="2">The sequence shown here is derived from an EMBL/GenBank/DDBJ whole genome shotgun (WGS) entry which is preliminary data.</text>
</comment>
<dbReference type="RefSeq" id="WP_344088071.1">
    <property type="nucleotide sequence ID" value="NZ_BAAAPO010000053.1"/>
</dbReference>
<reference evidence="3" key="1">
    <citation type="journal article" date="2019" name="Int. J. Syst. Evol. Microbiol.">
        <title>The Global Catalogue of Microorganisms (GCM) 10K type strain sequencing project: providing services to taxonomists for standard genome sequencing and annotation.</title>
        <authorList>
            <consortium name="The Broad Institute Genomics Platform"/>
            <consortium name="The Broad Institute Genome Sequencing Center for Infectious Disease"/>
            <person name="Wu L."/>
            <person name="Ma J."/>
        </authorList>
    </citation>
    <scope>NUCLEOTIDE SEQUENCE [LARGE SCALE GENOMIC DNA]</scope>
    <source>
        <strain evidence="3">JCM 15592</strain>
    </source>
</reference>
<proteinExistence type="predicted"/>
<evidence type="ECO:0000313" key="2">
    <source>
        <dbReference type="EMBL" id="GAA1806740.1"/>
    </source>
</evidence>
<keyword evidence="1" id="KW-0732">Signal</keyword>
<evidence type="ECO:0008006" key="4">
    <source>
        <dbReference type="Google" id="ProtNLM"/>
    </source>
</evidence>
<dbReference type="EMBL" id="BAAAPO010000053">
    <property type="protein sequence ID" value="GAA1806740.1"/>
    <property type="molecule type" value="Genomic_DNA"/>
</dbReference>
<gene>
    <name evidence="2" type="ORF">GCM10009811_32840</name>
</gene>